<evidence type="ECO:0000313" key="4">
    <source>
        <dbReference type="WBParaSite" id="jg12589"/>
    </source>
</evidence>
<evidence type="ECO:0000313" key="3">
    <source>
        <dbReference type="Proteomes" id="UP000887574"/>
    </source>
</evidence>
<dbReference type="Proteomes" id="UP000887574">
    <property type="component" value="Unplaced"/>
</dbReference>
<name>A0A915CVG9_9BILA</name>
<feature type="region of interest" description="Disordered" evidence="1">
    <location>
        <begin position="1"/>
        <end position="85"/>
    </location>
</feature>
<dbReference type="AlphaFoldDB" id="A0A915CVG9"/>
<feature type="compositionally biased region" description="Polar residues" evidence="1">
    <location>
        <begin position="22"/>
        <end position="39"/>
    </location>
</feature>
<evidence type="ECO:0000256" key="1">
    <source>
        <dbReference type="SAM" id="MobiDB-lite"/>
    </source>
</evidence>
<keyword evidence="2" id="KW-1133">Transmembrane helix</keyword>
<protein>
    <submittedName>
        <fullName evidence="4">Uncharacterized protein</fullName>
    </submittedName>
</protein>
<feature type="compositionally biased region" description="Polar residues" evidence="1">
    <location>
        <begin position="57"/>
        <end position="78"/>
    </location>
</feature>
<accession>A0A915CVG9</accession>
<sequence length="180" mass="20406">MPETTAEELLQQSPKNSKDRQPPTQLSSGRAKLSLSSRQPSEDSRQGKQSEPCIQLRGSSSSSTKQHNFSTTTGSGVSNDRKGYRKDRMLRRFQKNVQSFFSSIRKLVCLQMRNIKYSVIFDNFTRRSTIHGICHAALAPSSTWKKIWYAVFAVCFAILVIQVSTSSLNTTPIPKVWIWM</sequence>
<keyword evidence="2" id="KW-0812">Transmembrane</keyword>
<organism evidence="3 4">
    <name type="scientific">Ditylenchus dipsaci</name>
    <dbReference type="NCBI Taxonomy" id="166011"/>
    <lineage>
        <taxon>Eukaryota</taxon>
        <taxon>Metazoa</taxon>
        <taxon>Ecdysozoa</taxon>
        <taxon>Nematoda</taxon>
        <taxon>Chromadorea</taxon>
        <taxon>Rhabditida</taxon>
        <taxon>Tylenchina</taxon>
        <taxon>Tylenchomorpha</taxon>
        <taxon>Sphaerularioidea</taxon>
        <taxon>Anguinidae</taxon>
        <taxon>Anguininae</taxon>
        <taxon>Ditylenchus</taxon>
    </lineage>
</organism>
<proteinExistence type="predicted"/>
<reference evidence="4" key="1">
    <citation type="submission" date="2022-11" db="UniProtKB">
        <authorList>
            <consortium name="WormBaseParasite"/>
        </authorList>
    </citation>
    <scope>IDENTIFICATION</scope>
</reference>
<dbReference type="WBParaSite" id="jg12589">
    <property type="protein sequence ID" value="jg12589"/>
    <property type="gene ID" value="jg12589"/>
</dbReference>
<keyword evidence="2" id="KW-0472">Membrane</keyword>
<feature type="transmembrane region" description="Helical" evidence="2">
    <location>
        <begin position="147"/>
        <end position="165"/>
    </location>
</feature>
<evidence type="ECO:0000256" key="2">
    <source>
        <dbReference type="SAM" id="Phobius"/>
    </source>
</evidence>
<keyword evidence="3" id="KW-1185">Reference proteome</keyword>